<evidence type="ECO:0000259" key="1">
    <source>
        <dbReference type="PROSITE" id="PS50943"/>
    </source>
</evidence>
<name>A0A085VLQ9_PSESX</name>
<dbReference type="CDD" id="cd00093">
    <property type="entry name" value="HTH_XRE"/>
    <property type="match status" value="1"/>
</dbReference>
<dbReference type="Gene3D" id="1.10.260.40">
    <property type="entry name" value="lambda repressor-like DNA-binding domains"/>
    <property type="match status" value="1"/>
</dbReference>
<dbReference type="RefSeq" id="WP_020290123.1">
    <property type="nucleotide sequence ID" value="NZ_JPQT01000010.1"/>
</dbReference>
<evidence type="ECO:0000313" key="3">
    <source>
        <dbReference type="Proteomes" id="UP000028643"/>
    </source>
</evidence>
<dbReference type="InterPro" id="IPR001387">
    <property type="entry name" value="Cro/C1-type_HTH"/>
</dbReference>
<dbReference type="InterPro" id="IPR010982">
    <property type="entry name" value="Lambda_DNA-bd_dom_sf"/>
</dbReference>
<proteinExistence type="predicted"/>
<dbReference type="EMBL" id="JPQT01000010">
    <property type="protein sequence ID" value="KFE56372.1"/>
    <property type="molecule type" value="Genomic_DNA"/>
</dbReference>
<dbReference type="AlphaFoldDB" id="A0A085VLQ9"/>
<dbReference type="PATRIC" id="fig|317.174.peg.126"/>
<feature type="domain" description="HTH cro/C1-type" evidence="1">
    <location>
        <begin position="8"/>
        <end position="61"/>
    </location>
</feature>
<dbReference type="GO" id="GO:0003677">
    <property type="term" value="F:DNA binding"/>
    <property type="evidence" value="ECO:0007669"/>
    <property type="project" value="InterPro"/>
</dbReference>
<dbReference type="Pfam" id="PF01381">
    <property type="entry name" value="HTH_3"/>
    <property type="match status" value="1"/>
</dbReference>
<organism evidence="2 3">
    <name type="scientific">Pseudomonas syringae</name>
    <dbReference type="NCBI Taxonomy" id="317"/>
    <lineage>
        <taxon>Bacteria</taxon>
        <taxon>Pseudomonadati</taxon>
        <taxon>Pseudomonadota</taxon>
        <taxon>Gammaproteobacteria</taxon>
        <taxon>Pseudomonadales</taxon>
        <taxon>Pseudomonadaceae</taxon>
        <taxon>Pseudomonas</taxon>
    </lineage>
</organism>
<dbReference type="Proteomes" id="UP000028643">
    <property type="component" value="Unassembled WGS sequence"/>
</dbReference>
<dbReference type="SUPFAM" id="SSF47413">
    <property type="entry name" value="lambda repressor-like DNA-binding domains"/>
    <property type="match status" value="1"/>
</dbReference>
<sequence>MNNLGARLKEERKSLGLSQQQFAAIGGVEANAQGKYESGERTPRSDYLAALGIKGVDILYLLSGRRTPLSSEALNDAEREVIVHYRNLTLIDQDAIGQLAQSLSECLPVPE</sequence>
<comment type="caution">
    <text evidence="2">The sequence shown here is derived from an EMBL/GenBank/DDBJ whole genome shotgun (WGS) entry which is preliminary data.</text>
</comment>
<gene>
    <name evidence="2" type="ORF">IV02_00610</name>
</gene>
<accession>A0A085VLQ9</accession>
<evidence type="ECO:0000313" key="2">
    <source>
        <dbReference type="EMBL" id="KFE56372.1"/>
    </source>
</evidence>
<dbReference type="SMART" id="SM00530">
    <property type="entry name" value="HTH_XRE"/>
    <property type="match status" value="1"/>
</dbReference>
<reference evidence="2 3" key="1">
    <citation type="submission" date="2014-07" db="EMBL/GenBank/DDBJ databases">
        <title>Draft Genome Sequences of Environmental Pseudomonas syringae strains.</title>
        <authorList>
            <person name="Baltrus D.A."/>
            <person name="Berge O."/>
            <person name="Morris C."/>
        </authorList>
    </citation>
    <scope>NUCLEOTIDE SEQUENCE [LARGE SCALE GENOMIC DNA]</scope>
    <source>
        <strain evidence="2 3">CEB003</strain>
    </source>
</reference>
<dbReference type="PROSITE" id="PS50943">
    <property type="entry name" value="HTH_CROC1"/>
    <property type="match status" value="1"/>
</dbReference>
<protein>
    <submittedName>
        <fullName evidence="2">Cro/Cl family transcriptional regulator</fullName>
    </submittedName>
</protein>